<keyword evidence="3" id="KW-1185">Reference proteome</keyword>
<dbReference type="EMBL" id="NMUL01000039">
    <property type="protein sequence ID" value="OXM62658.1"/>
    <property type="molecule type" value="Genomic_DNA"/>
</dbReference>
<keyword evidence="1" id="KW-0472">Membrane</keyword>
<sequence>MSARVVAAQEARDLWLSGRAPWLLFAFSLLVSAITYFTAIDQTLNFLEHREAVNFTLQIAVGVGVLVTLVVSADGISGERERGTLECLLLTPVPRRSILLGKLVAALSVWFGAFVVTVPYIWVLGNGVSLVVGALVLALTVGTLLAAGLAAAGLLISSVSGGNKASLAISLFLLLALFAPTQLPGGLPRGWFFDVLTRANPVASGLHYVGLVLVGGHAWTRDLGYLVSPVALLALATAVLTAWSPRLVRLFPGVRAA</sequence>
<comment type="caution">
    <text evidence="2">The sequence shown here is derived from an EMBL/GenBank/DDBJ whole genome shotgun (WGS) entry which is preliminary data.</text>
</comment>
<evidence type="ECO:0000313" key="2">
    <source>
        <dbReference type="EMBL" id="OXM62658.1"/>
    </source>
</evidence>
<gene>
    <name evidence="2" type="ORF">CF165_33250</name>
</gene>
<feature type="transmembrane region" description="Helical" evidence="1">
    <location>
        <begin position="223"/>
        <end position="243"/>
    </location>
</feature>
<reference evidence="3" key="1">
    <citation type="submission" date="2017-07" db="EMBL/GenBank/DDBJ databases">
        <title>Comparative genome mining reveals phylogenetic distribution patterns of secondary metabolites in Amycolatopsis.</title>
        <authorList>
            <person name="Adamek M."/>
            <person name="Alanjary M."/>
            <person name="Sales-Ortells H."/>
            <person name="Goodfellow M."/>
            <person name="Bull A.T."/>
            <person name="Kalinowski J."/>
            <person name="Ziemert N."/>
        </authorList>
    </citation>
    <scope>NUCLEOTIDE SEQUENCE [LARGE SCALE GENOMIC DNA]</scope>
    <source>
        <strain evidence="3">H5</strain>
    </source>
</reference>
<feature type="transmembrane region" description="Helical" evidence="1">
    <location>
        <begin position="21"/>
        <end position="40"/>
    </location>
</feature>
<proteinExistence type="predicted"/>
<organism evidence="2 3">
    <name type="scientific">Amycolatopsis vastitatis</name>
    <dbReference type="NCBI Taxonomy" id="1905142"/>
    <lineage>
        <taxon>Bacteria</taxon>
        <taxon>Bacillati</taxon>
        <taxon>Actinomycetota</taxon>
        <taxon>Actinomycetes</taxon>
        <taxon>Pseudonocardiales</taxon>
        <taxon>Pseudonocardiaceae</taxon>
        <taxon>Amycolatopsis</taxon>
    </lineage>
</organism>
<dbReference type="GO" id="GO:0005886">
    <property type="term" value="C:plasma membrane"/>
    <property type="evidence" value="ECO:0007669"/>
    <property type="project" value="UniProtKB-SubCell"/>
</dbReference>
<dbReference type="AlphaFoldDB" id="A0A229SUL0"/>
<dbReference type="Pfam" id="PF12679">
    <property type="entry name" value="ABC2_membrane_2"/>
    <property type="match status" value="1"/>
</dbReference>
<keyword evidence="1" id="KW-0812">Transmembrane</keyword>
<feature type="transmembrane region" description="Helical" evidence="1">
    <location>
        <begin position="52"/>
        <end position="73"/>
    </location>
</feature>
<accession>A0A229SUL0</accession>
<dbReference type="Proteomes" id="UP000215199">
    <property type="component" value="Unassembled WGS sequence"/>
</dbReference>
<evidence type="ECO:0000256" key="1">
    <source>
        <dbReference type="SAM" id="Phobius"/>
    </source>
</evidence>
<dbReference type="PANTHER" id="PTHR43471">
    <property type="entry name" value="ABC TRANSPORTER PERMEASE"/>
    <property type="match status" value="1"/>
</dbReference>
<evidence type="ECO:0000313" key="3">
    <source>
        <dbReference type="Proteomes" id="UP000215199"/>
    </source>
</evidence>
<dbReference type="OrthoDB" id="8563307at2"/>
<feature type="transmembrane region" description="Helical" evidence="1">
    <location>
        <begin position="103"/>
        <end position="122"/>
    </location>
</feature>
<feature type="transmembrane region" description="Helical" evidence="1">
    <location>
        <begin position="165"/>
        <end position="183"/>
    </location>
</feature>
<dbReference type="RefSeq" id="WP_093951547.1">
    <property type="nucleotide sequence ID" value="NZ_NMUL01000039.1"/>
</dbReference>
<dbReference type="PANTHER" id="PTHR43471:SF3">
    <property type="entry name" value="ABC TRANSPORTER PERMEASE PROTEIN NATB"/>
    <property type="match status" value="1"/>
</dbReference>
<protein>
    <submittedName>
        <fullName evidence="2">ABC transporter</fullName>
    </submittedName>
</protein>
<feature type="transmembrane region" description="Helical" evidence="1">
    <location>
        <begin position="128"/>
        <end position="156"/>
    </location>
</feature>
<name>A0A229SUL0_9PSEU</name>
<keyword evidence="1" id="KW-1133">Transmembrane helix</keyword>
<dbReference type="GO" id="GO:0140359">
    <property type="term" value="F:ABC-type transporter activity"/>
    <property type="evidence" value="ECO:0007669"/>
    <property type="project" value="InterPro"/>
</dbReference>